<dbReference type="EMBL" id="JAICBX010000003">
    <property type="protein sequence ID" value="MBW8638723.1"/>
    <property type="molecule type" value="Genomic_DNA"/>
</dbReference>
<feature type="transmembrane region" description="Helical" evidence="6">
    <location>
        <begin position="164"/>
        <end position="183"/>
    </location>
</feature>
<keyword evidence="3 6" id="KW-0812">Transmembrane</keyword>
<evidence type="ECO:0000256" key="4">
    <source>
        <dbReference type="ARBA" id="ARBA00022989"/>
    </source>
</evidence>
<dbReference type="AlphaFoldDB" id="A0AAE3D2L4"/>
<keyword evidence="8" id="KW-1185">Reference proteome</keyword>
<dbReference type="GO" id="GO:0015658">
    <property type="term" value="F:branched-chain amino acid transmembrane transporter activity"/>
    <property type="evidence" value="ECO:0007669"/>
    <property type="project" value="InterPro"/>
</dbReference>
<keyword evidence="5 6" id="KW-0472">Membrane</keyword>
<sequence>MRAAIPTLFILVLMILAVSLLGVFGSPLLLRVVIGAMINLVVVIGLSIFIGNSGVLSFGHASFAAIGAYSAAWFTLPITMKKIFLPSLPAFVLSTQVGLAGGAAIGAVTAAITAAVIGVVIVRLSGIAASIATLAWLAIVHSVFSNAEALTKGTSSLVGLPIETNLFVATSAALLALVVAFVFRFSRYGLMLQASREDEAAALASGIPVRQLRLFAFVVSAAVVAIAGVLKGHFLGILAVGQFYLEFTFLSLAMLVLGGMRSLSGAVVGTFAVAAIGEILRILSSGFEIFGVEVIAMPGLREIGLAIMMLLILLVRPMGITNGRELTLPWKRKAANELPITNDQIG</sequence>
<feature type="transmembrane region" description="Helical" evidence="6">
    <location>
        <begin position="32"/>
        <end position="51"/>
    </location>
</feature>
<evidence type="ECO:0000256" key="1">
    <source>
        <dbReference type="ARBA" id="ARBA00004651"/>
    </source>
</evidence>
<feature type="transmembrane region" description="Helical" evidence="6">
    <location>
        <begin position="96"/>
        <end position="120"/>
    </location>
</feature>
<proteinExistence type="predicted"/>
<dbReference type="GO" id="GO:0005886">
    <property type="term" value="C:plasma membrane"/>
    <property type="evidence" value="ECO:0007669"/>
    <property type="project" value="UniProtKB-SubCell"/>
</dbReference>
<keyword evidence="2" id="KW-1003">Cell membrane</keyword>
<feature type="transmembrane region" description="Helical" evidence="6">
    <location>
        <begin position="58"/>
        <end position="76"/>
    </location>
</feature>
<dbReference type="PANTHER" id="PTHR30482">
    <property type="entry name" value="HIGH-AFFINITY BRANCHED-CHAIN AMINO ACID TRANSPORT SYSTEM PERMEASE"/>
    <property type="match status" value="1"/>
</dbReference>
<organism evidence="7 8">
    <name type="scientific">Flavimaribacter sediminis</name>
    <dbReference type="NCBI Taxonomy" id="2865987"/>
    <lineage>
        <taxon>Bacteria</taxon>
        <taxon>Pseudomonadati</taxon>
        <taxon>Pseudomonadota</taxon>
        <taxon>Alphaproteobacteria</taxon>
        <taxon>Hyphomicrobiales</taxon>
        <taxon>Rhizobiaceae</taxon>
        <taxon>Flavimaribacter</taxon>
    </lineage>
</organism>
<protein>
    <submittedName>
        <fullName evidence="7">Branched-chain amino acid ABC transporter permease</fullName>
    </submittedName>
</protein>
<evidence type="ECO:0000256" key="5">
    <source>
        <dbReference type="ARBA" id="ARBA00023136"/>
    </source>
</evidence>
<evidence type="ECO:0000256" key="3">
    <source>
        <dbReference type="ARBA" id="ARBA00022692"/>
    </source>
</evidence>
<keyword evidence="4 6" id="KW-1133">Transmembrane helix</keyword>
<dbReference type="InterPro" id="IPR043428">
    <property type="entry name" value="LivM-like"/>
</dbReference>
<feature type="transmembrane region" description="Helical" evidence="6">
    <location>
        <begin position="295"/>
        <end position="315"/>
    </location>
</feature>
<evidence type="ECO:0000313" key="7">
    <source>
        <dbReference type="EMBL" id="MBW8638723.1"/>
    </source>
</evidence>
<comment type="subcellular location">
    <subcellularLocation>
        <location evidence="1">Cell membrane</location>
        <topology evidence="1">Multi-pass membrane protein</topology>
    </subcellularLocation>
</comment>
<gene>
    <name evidence="7" type="ORF">K1W69_16115</name>
</gene>
<comment type="caution">
    <text evidence="7">The sequence shown here is derived from an EMBL/GenBank/DDBJ whole genome shotgun (WGS) entry which is preliminary data.</text>
</comment>
<dbReference type="CDD" id="cd06581">
    <property type="entry name" value="TM_PBP1_LivM_like"/>
    <property type="match status" value="1"/>
</dbReference>
<feature type="transmembrane region" description="Helical" evidence="6">
    <location>
        <begin position="127"/>
        <end position="144"/>
    </location>
</feature>
<dbReference type="Pfam" id="PF02653">
    <property type="entry name" value="BPD_transp_2"/>
    <property type="match status" value="1"/>
</dbReference>
<name>A0AAE3D2L4_9HYPH</name>
<feature type="transmembrane region" description="Helical" evidence="6">
    <location>
        <begin position="7"/>
        <end position="26"/>
    </location>
</feature>
<dbReference type="InterPro" id="IPR001851">
    <property type="entry name" value="ABC_transp_permease"/>
</dbReference>
<feature type="transmembrane region" description="Helical" evidence="6">
    <location>
        <begin position="263"/>
        <end position="283"/>
    </location>
</feature>
<evidence type="ECO:0000256" key="2">
    <source>
        <dbReference type="ARBA" id="ARBA00022475"/>
    </source>
</evidence>
<feature type="transmembrane region" description="Helical" evidence="6">
    <location>
        <begin position="212"/>
        <end position="230"/>
    </location>
</feature>
<evidence type="ECO:0000256" key="6">
    <source>
        <dbReference type="SAM" id="Phobius"/>
    </source>
</evidence>
<reference evidence="7" key="1">
    <citation type="submission" date="2021-08" db="EMBL/GenBank/DDBJ databases">
        <title>Hoeflea bacterium WL0058 sp. nov., isolated from the sediment.</title>
        <authorList>
            <person name="Wang L."/>
            <person name="Zhang D."/>
        </authorList>
    </citation>
    <scope>NUCLEOTIDE SEQUENCE</scope>
    <source>
        <strain evidence="7">WL0058</strain>
    </source>
</reference>
<dbReference type="Proteomes" id="UP001196509">
    <property type="component" value="Unassembled WGS sequence"/>
</dbReference>
<evidence type="ECO:0000313" key="8">
    <source>
        <dbReference type="Proteomes" id="UP001196509"/>
    </source>
</evidence>
<dbReference type="PANTHER" id="PTHR30482:SF1">
    <property type="entry name" value="BRANCHED-CHAIN AMINO ACID TRANSPORT PERMEASE PROTEIN LIVM-RELATED"/>
    <property type="match status" value="1"/>
</dbReference>
<feature type="transmembrane region" description="Helical" evidence="6">
    <location>
        <begin position="236"/>
        <end position="256"/>
    </location>
</feature>
<accession>A0AAE3D2L4</accession>
<dbReference type="RefSeq" id="WP_220229458.1">
    <property type="nucleotide sequence ID" value="NZ_JAICBX010000003.1"/>
</dbReference>